<dbReference type="AlphaFoldDB" id="A0A395I6R5"/>
<reference evidence="6 7" key="1">
    <citation type="submission" date="2018-02" db="EMBL/GenBank/DDBJ databases">
        <title>The genomes of Aspergillus section Nigri reveals drivers in fungal speciation.</title>
        <authorList>
            <consortium name="DOE Joint Genome Institute"/>
            <person name="Vesth T.C."/>
            <person name="Nybo J."/>
            <person name="Theobald S."/>
            <person name="Brandl J."/>
            <person name="Frisvad J.C."/>
            <person name="Nielsen K.F."/>
            <person name="Lyhne E.K."/>
            <person name="Kogle M.E."/>
            <person name="Kuo A."/>
            <person name="Riley R."/>
            <person name="Clum A."/>
            <person name="Nolan M."/>
            <person name="Lipzen A."/>
            <person name="Salamov A."/>
            <person name="Henrissat B."/>
            <person name="Wiebenga A."/>
            <person name="De vries R.P."/>
            <person name="Grigoriev I.V."/>
            <person name="Mortensen U.H."/>
            <person name="Andersen M.R."/>
            <person name="Baker S.E."/>
        </authorList>
    </citation>
    <scope>NUCLEOTIDE SEQUENCE [LARGE SCALE GENOMIC DNA]</scope>
    <source>
        <strain evidence="6 7">CBS 101889</strain>
    </source>
</reference>
<accession>A0A395I6R5</accession>
<sequence length="158" mass="17050">MPASSSFENLGCIRSRKILYKPLGADVPTGTPMMYFVQTFSGALFIAVAQNVFQTRRKEELIETMPDVDPNVVVSTGATSLQKFVSAQDLPRILSAYDAELTRAFLVATKMAALTLIGSLAVQWRTTKSSKSEATKHNMAINENVDTEGTAAAMGDAP</sequence>
<evidence type="ECO:0000313" key="7">
    <source>
        <dbReference type="Proteomes" id="UP000248961"/>
    </source>
</evidence>
<organism evidence="6 7">
    <name type="scientific">Aspergillus homomorphus (strain CBS 101889)</name>
    <dbReference type="NCBI Taxonomy" id="1450537"/>
    <lineage>
        <taxon>Eukaryota</taxon>
        <taxon>Fungi</taxon>
        <taxon>Dikarya</taxon>
        <taxon>Ascomycota</taxon>
        <taxon>Pezizomycotina</taxon>
        <taxon>Eurotiomycetes</taxon>
        <taxon>Eurotiomycetidae</taxon>
        <taxon>Eurotiales</taxon>
        <taxon>Aspergillaceae</taxon>
        <taxon>Aspergillus</taxon>
        <taxon>Aspergillus subgen. Circumdati</taxon>
    </lineage>
</organism>
<evidence type="ECO:0000256" key="1">
    <source>
        <dbReference type="ARBA" id="ARBA00004141"/>
    </source>
</evidence>
<keyword evidence="3 5" id="KW-1133">Transmembrane helix</keyword>
<comment type="subcellular location">
    <subcellularLocation>
        <location evidence="1">Membrane</location>
        <topology evidence="1">Multi-pass membrane protein</topology>
    </subcellularLocation>
</comment>
<name>A0A395I6R5_ASPHC</name>
<feature type="transmembrane region" description="Helical" evidence="5">
    <location>
        <begin position="33"/>
        <end position="53"/>
    </location>
</feature>
<evidence type="ECO:0000313" key="6">
    <source>
        <dbReference type="EMBL" id="RAL15546.1"/>
    </source>
</evidence>
<dbReference type="PANTHER" id="PTHR23501:SF199">
    <property type="entry name" value="MFS EFFLUX TRANSPORTER INPD-RELATED"/>
    <property type="match status" value="1"/>
</dbReference>
<dbReference type="VEuPathDB" id="FungiDB:BO97DRAFT_215824"/>
<evidence type="ECO:0000256" key="3">
    <source>
        <dbReference type="ARBA" id="ARBA00022989"/>
    </source>
</evidence>
<proteinExistence type="predicted"/>
<dbReference type="GeneID" id="37194899"/>
<protein>
    <submittedName>
        <fullName evidence="6">Uncharacterized protein</fullName>
    </submittedName>
</protein>
<dbReference type="OrthoDB" id="10021397at2759"/>
<evidence type="ECO:0000256" key="4">
    <source>
        <dbReference type="ARBA" id="ARBA00023136"/>
    </source>
</evidence>
<dbReference type="RefSeq" id="XP_025554700.1">
    <property type="nucleotide sequence ID" value="XM_025690610.1"/>
</dbReference>
<keyword evidence="2 5" id="KW-0812">Transmembrane</keyword>
<dbReference type="PANTHER" id="PTHR23501">
    <property type="entry name" value="MAJOR FACILITATOR SUPERFAMILY"/>
    <property type="match status" value="1"/>
</dbReference>
<dbReference type="GO" id="GO:0022857">
    <property type="term" value="F:transmembrane transporter activity"/>
    <property type="evidence" value="ECO:0007669"/>
    <property type="project" value="TreeGrafter"/>
</dbReference>
<dbReference type="EMBL" id="KZ824271">
    <property type="protein sequence ID" value="RAL15546.1"/>
    <property type="molecule type" value="Genomic_DNA"/>
</dbReference>
<evidence type="ECO:0000256" key="5">
    <source>
        <dbReference type="SAM" id="Phobius"/>
    </source>
</evidence>
<keyword evidence="7" id="KW-1185">Reference proteome</keyword>
<gene>
    <name evidence="6" type="ORF">BO97DRAFT_215824</name>
</gene>
<evidence type="ECO:0000256" key="2">
    <source>
        <dbReference type="ARBA" id="ARBA00022692"/>
    </source>
</evidence>
<keyword evidence="4 5" id="KW-0472">Membrane</keyword>
<dbReference type="Proteomes" id="UP000248961">
    <property type="component" value="Unassembled WGS sequence"/>
</dbReference>
<dbReference type="GO" id="GO:0005886">
    <property type="term" value="C:plasma membrane"/>
    <property type="evidence" value="ECO:0007669"/>
    <property type="project" value="TreeGrafter"/>
</dbReference>